<evidence type="ECO:0000256" key="13">
    <source>
        <dbReference type="SAM" id="MobiDB-lite"/>
    </source>
</evidence>
<keyword evidence="15" id="KW-1185">Reference proteome</keyword>
<proteinExistence type="inferred from homology"/>
<dbReference type="GO" id="GO:0061709">
    <property type="term" value="P:reticulophagy"/>
    <property type="evidence" value="ECO:0007669"/>
    <property type="project" value="TreeGrafter"/>
</dbReference>
<evidence type="ECO:0000256" key="9">
    <source>
        <dbReference type="ARBA" id="ARBA00023136"/>
    </source>
</evidence>
<keyword evidence="6" id="KW-0256">Endoplasmic reticulum</keyword>
<protein>
    <recommendedName>
        <fullName evidence="4">Autophagy-related protein 2</fullName>
    </recommendedName>
</protein>
<dbReference type="GO" id="GO:0006869">
    <property type="term" value="P:lipid transport"/>
    <property type="evidence" value="ECO:0007669"/>
    <property type="project" value="UniProtKB-KW"/>
</dbReference>
<comment type="similarity">
    <text evidence="3">Belongs to the ATG2 family.</text>
</comment>
<dbReference type="GO" id="GO:0034727">
    <property type="term" value="P:piecemeal microautophagy of the nucleus"/>
    <property type="evidence" value="ECO:0007669"/>
    <property type="project" value="TreeGrafter"/>
</dbReference>
<evidence type="ECO:0000256" key="2">
    <source>
        <dbReference type="ARBA" id="ARBA00004623"/>
    </source>
</evidence>
<keyword evidence="5" id="KW-0813">Transport</keyword>
<dbReference type="GO" id="GO:0000045">
    <property type="term" value="P:autophagosome assembly"/>
    <property type="evidence" value="ECO:0007669"/>
    <property type="project" value="TreeGrafter"/>
</dbReference>
<keyword evidence="9" id="KW-0472">Membrane</keyword>
<keyword evidence="7" id="KW-0072">Autophagy</keyword>
<evidence type="ECO:0000256" key="4">
    <source>
        <dbReference type="ARBA" id="ARBA00018070"/>
    </source>
</evidence>
<evidence type="ECO:0000256" key="3">
    <source>
        <dbReference type="ARBA" id="ARBA00009714"/>
    </source>
</evidence>
<dbReference type="InterPro" id="IPR026849">
    <property type="entry name" value="ATG2"/>
</dbReference>
<feature type="compositionally biased region" description="Acidic residues" evidence="13">
    <location>
        <begin position="44"/>
        <end position="57"/>
    </location>
</feature>
<dbReference type="PANTHER" id="PTHR13190">
    <property type="entry name" value="AUTOPHAGY-RELATED 2, ISOFORM A"/>
    <property type="match status" value="1"/>
</dbReference>
<dbReference type="GO" id="GO:0000422">
    <property type="term" value="P:autophagy of mitochondrion"/>
    <property type="evidence" value="ECO:0007669"/>
    <property type="project" value="TreeGrafter"/>
</dbReference>
<feature type="region of interest" description="Disordered" evidence="13">
    <location>
        <begin position="546"/>
        <end position="586"/>
    </location>
</feature>
<dbReference type="GO" id="GO:0032266">
    <property type="term" value="F:phosphatidylinositol-3-phosphate binding"/>
    <property type="evidence" value="ECO:0007669"/>
    <property type="project" value="TreeGrafter"/>
</dbReference>
<evidence type="ECO:0000256" key="5">
    <source>
        <dbReference type="ARBA" id="ARBA00022448"/>
    </source>
</evidence>
<dbReference type="GO" id="GO:0005789">
    <property type="term" value="C:endoplasmic reticulum membrane"/>
    <property type="evidence" value="ECO:0007669"/>
    <property type="project" value="UniProtKB-SubCell"/>
</dbReference>
<dbReference type="PANTHER" id="PTHR13190:SF1">
    <property type="entry name" value="AUTOPHAGY-RELATED 2, ISOFORM A"/>
    <property type="match status" value="1"/>
</dbReference>
<comment type="caution">
    <text evidence="14">The sequence shown here is derived from an EMBL/GenBank/DDBJ whole genome shotgun (WGS) entry which is preliminary data.</text>
</comment>
<dbReference type="GO" id="GO:0034045">
    <property type="term" value="C:phagophore assembly site membrane"/>
    <property type="evidence" value="ECO:0007669"/>
    <property type="project" value="UniProtKB-SubCell"/>
</dbReference>
<accession>A0A642UMQ0</accession>
<feature type="region of interest" description="Disordered" evidence="13">
    <location>
        <begin position="36"/>
        <end position="78"/>
    </location>
</feature>
<comment type="catalytic activity">
    <reaction evidence="10">
        <text>a 1,2-diacyl-sn-glycero-3-phospho-L-serine(in) = a 1,2-diacyl-sn-glycero-3-phospho-L-serine(out)</text>
        <dbReference type="Rhea" id="RHEA:38663"/>
        <dbReference type="ChEBI" id="CHEBI:57262"/>
    </reaction>
</comment>
<dbReference type="VEuPathDB" id="FungiDB:TRICI_006004"/>
<dbReference type="GO" id="GO:0043495">
    <property type="term" value="F:protein-membrane adaptor activity"/>
    <property type="evidence" value="ECO:0007669"/>
    <property type="project" value="TreeGrafter"/>
</dbReference>
<evidence type="ECO:0000256" key="6">
    <source>
        <dbReference type="ARBA" id="ARBA00022824"/>
    </source>
</evidence>
<comment type="catalytic activity">
    <reaction evidence="11">
        <text>a 1,2-diacyl-sn-glycero-3-phosphoethanolamine(in) = a 1,2-diacyl-sn-glycero-3-phosphoethanolamine(out)</text>
        <dbReference type="Rhea" id="RHEA:38895"/>
        <dbReference type="ChEBI" id="CHEBI:64612"/>
    </reaction>
</comment>
<dbReference type="Proteomes" id="UP000761534">
    <property type="component" value="Unassembled WGS sequence"/>
</dbReference>
<feature type="compositionally biased region" description="Low complexity" evidence="13">
    <location>
        <begin position="547"/>
        <end position="560"/>
    </location>
</feature>
<evidence type="ECO:0000256" key="7">
    <source>
        <dbReference type="ARBA" id="ARBA00023006"/>
    </source>
</evidence>
<evidence type="ECO:0000256" key="12">
    <source>
        <dbReference type="ARBA" id="ARBA00024631"/>
    </source>
</evidence>
<reference evidence="14" key="1">
    <citation type="journal article" date="2019" name="G3 (Bethesda)">
        <title>Genome Assemblies of Two Rare Opportunistic Yeast Pathogens: Diutina rugosa (syn. Candida rugosa) and Trichomonascus ciferrii (syn. Candida ciferrii).</title>
        <authorList>
            <person name="Mixao V."/>
            <person name="Saus E."/>
            <person name="Hansen A.P."/>
            <person name="Lass-Florl C."/>
            <person name="Gabaldon T."/>
        </authorList>
    </citation>
    <scope>NUCLEOTIDE SEQUENCE</scope>
    <source>
        <strain evidence="14">CBS 4856</strain>
    </source>
</reference>
<name>A0A642UMQ0_9ASCO</name>
<keyword evidence="8" id="KW-0445">Lipid transport</keyword>
<comment type="catalytic activity">
    <reaction evidence="12">
        <text>a 1,2-diacyl-sn-glycero-3-phosphocholine(in) = a 1,2-diacyl-sn-glycero-3-phosphocholine(out)</text>
        <dbReference type="Rhea" id="RHEA:38571"/>
        <dbReference type="ChEBI" id="CHEBI:57643"/>
    </reaction>
</comment>
<dbReference type="GO" id="GO:0061723">
    <property type="term" value="P:glycophagy"/>
    <property type="evidence" value="ECO:0007669"/>
    <property type="project" value="TreeGrafter"/>
</dbReference>
<feature type="region of interest" description="Disordered" evidence="13">
    <location>
        <begin position="406"/>
        <end position="426"/>
    </location>
</feature>
<dbReference type="EMBL" id="SWFS01000481">
    <property type="protein sequence ID" value="KAA8901758.1"/>
    <property type="molecule type" value="Genomic_DNA"/>
</dbReference>
<evidence type="ECO:0000313" key="15">
    <source>
        <dbReference type="Proteomes" id="UP000761534"/>
    </source>
</evidence>
<evidence type="ECO:0000256" key="1">
    <source>
        <dbReference type="ARBA" id="ARBA00004406"/>
    </source>
</evidence>
<organism evidence="14 15">
    <name type="scientific">Trichomonascus ciferrii</name>
    <dbReference type="NCBI Taxonomy" id="44093"/>
    <lineage>
        <taxon>Eukaryota</taxon>
        <taxon>Fungi</taxon>
        <taxon>Dikarya</taxon>
        <taxon>Ascomycota</taxon>
        <taxon>Saccharomycotina</taxon>
        <taxon>Dipodascomycetes</taxon>
        <taxon>Dipodascales</taxon>
        <taxon>Trichomonascaceae</taxon>
        <taxon>Trichomonascus</taxon>
        <taxon>Trichomonascus ciferrii complex</taxon>
    </lineage>
</organism>
<sequence length="1063" mass="119062">MMFIELSNGKLSEVRLWNMSVEYHVRLLKLFETEDQDMEKKEEEKEEEEEEEEEEEDKTPRPETQHTQKVNTSLDDSTSTIRNQEIKFPMYLIDCVIGLTPFDMPSKAQLIIRDATSEVQQNIGGEISMEVFIRKAALCLIDDVQYIEGTGKEHHSRLGKYARHHSSLDQVNFFLKQGYVPVASLSSIFSKLHLTDEEEDPRIKLELSSELLVLETCPDSTQTLIQLLNELKPPIEGGEEIKYHTEVLPVNLLEDIDERAFNDPERPVIAETDLNNVDFVSDDLPSNLDFVESYYADKASKSTWNNSPSVSLGTPGEYSKADLLLDQDLSILAQRSTSGTVKDGSVVQPNDSSQRKFAVFEQRAHSHESMLDIAEDHFSRTHSDILVDSGTSSGQSVYDDEVMINSSGEQSSAERSPPRTTHGRKQLIPKVRVEVNKVKRVTWNLHDGYDWTHTQDIINGAVDRVETRATEAHKRALDESARVDEEEDGNGNVVIERNEGQADSQDTKTEPQVIGDLLFNSIYIGIPSGQDPTDLRREINKEINDEATSVAGATTVTTGADSRSRSPKRRYSSSTTHSRESLAKKLKLKRSRTHKVKIELYDFAADAMIYAGVNDREKTTTGTVAGEEGELLNRVDMRIRDLEIIDNVPTSTWNKFVTYMRSSGDRESDASMVHIIMDNVKPIADIATSEAILNVFVLPLRLHVDQDTLDFLTRFFEFKDERFLENDSKDEEILFIQKVDIRSIKVKLDYKPKKVDYRGLKSGHITEFMNFFILDEAEMVLRRTVLYGVPGIARLAQMLHSIWMPDIRTTQLGDVLAGIAPVRSLLRLGSGVKDLVVVPVREYRKDGRIIRSLQKGAWTFARNTTNEMVKFGAKLAAGTQTILESAEQAMGGTGAAGRNSQEEEGSSHHRRRHISAYSDDLGEEDLAESYYIENPDEADNEHAQNGKKAVSLYANQPTGVAQGLQVAYTSLGRNFALAKEAVSDIGTQTADRGGNAQDAARAVVKAAPIALIRPVIGATEAVSKTLLGVTNQIDSNQMQNAEDVSDFSYSKLYLLTILVEIQI</sequence>
<evidence type="ECO:0000256" key="11">
    <source>
        <dbReference type="ARBA" id="ARBA00024615"/>
    </source>
</evidence>
<feature type="compositionally biased region" description="Polar residues" evidence="13">
    <location>
        <begin position="67"/>
        <end position="78"/>
    </location>
</feature>
<dbReference type="AlphaFoldDB" id="A0A642UMQ0"/>
<feature type="region of interest" description="Disordered" evidence="13">
    <location>
        <begin position="889"/>
        <end position="913"/>
    </location>
</feature>
<comment type="subcellular location">
    <subcellularLocation>
        <location evidence="1">Endoplasmic reticulum membrane</location>
        <topology evidence="1">Peripheral membrane protein</topology>
    </subcellularLocation>
    <subcellularLocation>
        <location evidence="2">Preautophagosomal structure membrane</location>
        <topology evidence="2">Peripheral membrane protein</topology>
    </subcellularLocation>
</comment>
<dbReference type="OrthoDB" id="18982at2759"/>
<dbReference type="GO" id="GO:0061908">
    <property type="term" value="C:phagophore"/>
    <property type="evidence" value="ECO:0007669"/>
    <property type="project" value="TreeGrafter"/>
</dbReference>
<evidence type="ECO:0000313" key="14">
    <source>
        <dbReference type="EMBL" id="KAA8901758.1"/>
    </source>
</evidence>
<evidence type="ECO:0000256" key="10">
    <source>
        <dbReference type="ARBA" id="ARBA00024479"/>
    </source>
</evidence>
<evidence type="ECO:0000256" key="8">
    <source>
        <dbReference type="ARBA" id="ARBA00023055"/>
    </source>
</evidence>
<gene>
    <name evidence="14" type="ORF">TRICI_006004</name>
</gene>
<dbReference type="Pfam" id="PF13329">
    <property type="entry name" value="ATG2_CAD"/>
    <property type="match status" value="1"/>
</dbReference>